<keyword evidence="3" id="KW-1185">Reference proteome</keyword>
<feature type="compositionally biased region" description="Basic and acidic residues" evidence="1">
    <location>
        <begin position="151"/>
        <end position="169"/>
    </location>
</feature>
<dbReference type="SMART" id="SM00443">
    <property type="entry name" value="G_patch"/>
    <property type="match status" value="1"/>
</dbReference>
<feature type="region of interest" description="Disordered" evidence="1">
    <location>
        <begin position="151"/>
        <end position="175"/>
    </location>
</feature>
<evidence type="ECO:0000256" key="1">
    <source>
        <dbReference type="SAM" id="MobiDB-lite"/>
    </source>
</evidence>
<dbReference type="GeneID" id="108743682"/>
<evidence type="ECO:0000313" key="3">
    <source>
        <dbReference type="Proteomes" id="UP000192223"/>
    </source>
</evidence>
<sequence length="799" mass="92382">MSMLAERKRKQKWSLNPRGNAWAQDTNKFGQKLLESMGWKEGKGLGAREDGLKEHIKVSYKNDSKGFGFKDKDVWTEHEDNFSALLQDLSNSEVAVKIKTNTDDYKPKSLEEKSLTSRVRVHYHKFTRGKDLSRYSEKDLANVFGKRSLKDKKVREDENSNKAETDSKTGNHGVITVEGGSMIDYFKSKMSTFYRNSPEVKDDDLDETVRPGFGFSCSFNDCTNLNTENNGKTENCSFSFESENESLQNLEEISGEKKEKDTGKKKSKKRKLSDNSEEKTPKKKKHRIVAGGLETEDTSSSAKKKKHKDKTEIGDNFGVSNPAFDPLFTKEIPIKKHSLNTIKEDEEVEESLSNSHSEDEDETRKKKRKLENSLEIEECKRPKKKNQKWKEEDIIFENPNFKMPTNSEELAENKNNNIYEIKTKKKKNKKKKNHGIENPVFNSCLQETEVKNKENYSNGIENPIFEDNVSPTNSKRERERTQKYQINQEKNDLFEINSKVLEESQKNDDLIDETFQKELANKIENGFENPVFESLNNSRESAEAVDNNIYEVKNKKKKKKGKKENGIENPTFEENSQSVENDFEIAKKKTKTSESLVSEENITTSTTSSECILNVSDEPDIMLNVSIGPPEYLKQMESNNSRDNSIKSVRKNRKSVRFSDINDQREIPNRLEEMNGLVNEGFDYQKDKIENEMQKISEKFDSFKAKIENNINESKDFNIWTIGEPVTEGDNEKLEHGTKLRLKHAEFASRTAYYLRRNNSESFAKRSYKHLIKGDIVLHFKNTNLHEIHGYGKQHKKDI</sequence>
<dbReference type="PANTHER" id="PTHR23149:SF27">
    <property type="entry name" value="PIN2_TERF1-INTERACTING TELOMERASE INHIBITOR 1"/>
    <property type="match status" value="1"/>
</dbReference>
<protein>
    <submittedName>
        <fullName evidence="4">Uncharacterized protein PF07_0021</fullName>
    </submittedName>
</protein>
<dbReference type="STRING" id="224129.A0A1W4XQS6"/>
<evidence type="ECO:0000313" key="4">
    <source>
        <dbReference type="RefSeq" id="XP_018334765.1"/>
    </source>
</evidence>
<feature type="region of interest" description="Disordered" evidence="1">
    <location>
        <begin position="555"/>
        <end position="579"/>
    </location>
</feature>
<dbReference type="PANTHER" id="PTHR23149">
    <property type="entry name" value="G PATCH DOMAIN CONTAINING PROTEIN"/>
    <property type="match status" value="1"/>
</dbReference>
<dbReference type="RefSeq" id="XP_018334765.1">
    <property type="nucleotide sequence ID" value="XM_018479263.1"/>
</dbReference>
<dbReference type="KEGG" id="apln:108743682"/>
<dbReference type="Pfam" id="PF01585">
    <property type="entry name" value="G-patch"/>
    <property type="match status" value="1"/>
</dbReference>
<gene>
    <name evidence="4" type="primary">LOC108743682</name>
</gene>
<feature type="region of interest" description="Disordered" evidence="1">
    <location>
        <begin position="1"/>
        <end position="21"/>
    </location>
</feature>
<accession>A0A1W4XQS6</accession>
<reference evidence="4" key="1">
    <citation type="submission" date="2025-08" db="UniProtKB">
        <authorList>
            <consortium name="RefSeq"/>
        </authorList>
    </citation>
    <scope>IDENTIFICATION</scope>
    <source>
        <tissue evidence="4">Entire body</tissue>
    </source>
</reference>
<proteinExistence type="predicted"/>
<dbReference type="AlphaFoldDB" id="A0A1W4XQS6"/>
<feature type="domain" description="G-patch" evidence="2">
    <location>
        <begin position="26"/>
        <end position="72"/>
    </location>
</feature>
<dbReference type="PROSITE" id="PS50174">
    <property type="entry name" value="G_PATCH"/>
    <property type="match status" value="1"/>
</dbReference>
<evidence type="ECO:0000259" key="2">
    <source>
        <dbReference type="PROSITE" id="PS50174"/>
    </source>
</evidence>
<feature type="compositionally biased region" description="Basic and acidic residues" evidence="1">
    <location>
        <begin position="254"/>
        <end position="264"/>
    </location>
</feature>
<feature type="region of interest" description="Disordered" evidence="1">
    <location>
        <begin position="247"/>
        <end position="393"/>
    </location>
</feature>
<dbReference type="InterPro" id="IPR000467">
    <property type="entry name" value="G_patch_dom"/>
</dbReference>
<dbReference type="GO" id="GO:0003676">
    <property type="term" value="F:nucleic acid binding"/>
    <property type="evidence" value="ECO:0007669"/>
    <property type="project" value="InterPro"/>
</dbReference>
<name>A0A1W4XQS6_AGRPL</name>
<dbReference type="InterPro" id="IPR050656">
    <property type="entry name" value="PINX1"/>
</dbReference>
<feature type="region of interest" description="Disordered" evidence="1">
    <location>
        <begin position="455"/>
        <end position="479"/>
    </location>
</feature>
<dbReference type="GO" id="GO:0010521">
    <property type="term" value="F:telomerase inhibitor activity"/>
    <property type="evidence" value="ECO:0007669"/>
    <property type="project" value="TreeGrafter"/>
</dbReference>
<dbReference type="Proteomes" id="UP000192223">
    <property type="component" value="Unplaced"/>
</dbReference>
<dbReference type="InParanoid" id="A0A1W4XQS6"/>
<dbReference type="OrthoDB" id="29523at2759"/>
<organism evidence="3 4">
    <name type="scientific">Agrilus planipennis</name>
    <name type="common">Emerald ash borer</name>
    <name type="synonym">Agrilus marcopoli</name>
    <dbReference type="NCBI Taxonomy" id="224129"/>
    <lineage>
        <taxon>Eukaryota</taxon>
        <taxon>Metazoa</taxon>
        <taxon>Ecdysozoa</taxon>
        <taxon>Arthropoda</taxon>
        <taxon>Hexapoda</taxon>
        <taxon>Insecta</taxon>
        <taxon>Pterygota</taxon>
        <taxon>Neoptera</taxon>
        <taxon>Endopterygota</taxon>
        <taxon>Coleoptera</taxon>
        <taxon>Polyphaga</taxon>
        <taxon>Elateriformia</taxon>
        <taxon>Buprestoidea</taxon>
        <taxon>Buprestidae</taxon>
        <taxon>Agrilinae</taxon>
        <taxon>Agrilus</taxon>
    </lineage>
</organism>
<dbReference type="GO" id="GO:0005730">
    <property type="term" value="C:nucleolus"/>
    <property type="evidence" value="ECO:0007669"/>
    <property type="project" value="TreeGrafter"/>
</dbReference>